<accession>A0ABW5FKZ4</accession>
<feature type="transmembrane region" description="Helical" evidence="1">
    <location>
        <begin position="86"/>
        <end position="105"/>
    </location>
</feature>
<organism evidence="3 4">
    <name type="scientific">Amycolatopsis pigmentata</name>
    <dbReference type="NCBI Taxonomy" id="450801"/>
    <lineage>
        <taxon>Bacteria</taxon>
        <taxon>Bacillati</taxon>
        <taxon>Actinomycetota</taxon>
        <taxon>Actinomycetes</taxon>
        <taxon>Pseudonocardiales</taxon>
        <taxon>Pseudonocardiaceae</taxon>
        <taxon>Amycolatopsis</taxon>
    </lineage>
</organism>
<keyword evidence="1" id="KW-1133">Transmembrane helix</keyword>
<protein>
    <submittedName>
        <fullName evidence="3">SPW repeat protein</fullName>
    </submittedName>
</protein>
<proteinExistence type="predicted"/>
<keyword evidence="1" id="KW-0812">Transmembrane</keyword>
<evidence type="ECO:0000259" key="2">
    <source>
        <dbReference type="Pfam" id="PF03779"/>
    </source>
</evidence>
<feature type="transmembrane region" description="Helical" evidence="1">
    <location>
        <begin position="111"/>
        <end position="133"/>
    </location>
</feature>
<sequence length="143" mass="15167">MTNTTSIEQHPDLMELRARYDRAAETPVARALEGFTFLAGLYTAVSPWVVGFTNHSDVATNNLIVGLALAVLAIGFASAYGRTHNLAWVAPIIGVWTIIVPWVVLGSPVPVNMIVNNVITGGVAVLLGLAMAATGARTGRRTR</sequence>
<feature type="domain" description="SPW repeat-containing integral membrane" evidence="2">
    <location>
        <begin position="33"/>
        <end position="129"/>
    </location>
</feature>
<comment type="caution">
    <text evidence="3">The sequence shown here is derived from an EMBL/GenBank/DDBJ whole genome shotgun (WGS) entry which is preliminary data.</text>
</comment>
<name>A0ABW5FKZ4_9PSEU</name>
<evidence type="ECO:0000313" key="4">
    <source>
        <dbReference type="Proteomes" id="UP001597417"/>
    </source>
</evidence>
<keyword evidence="4" id="KW-1185">Reference proteome</keyword>
<dbReference type="Proteomes" id="UP001597417">
    <property type="component" value="Unassembled WGS sequence"/>
</dbReference>
<dbReference type="RefSeq" id="WP_378261722.1">
    <property type="nucleotide sequence ID" value="NZ_JBHUKR010000004.1"/>
</dbReference>
<dbReference type="Pfam" id="PF03779">
    <property type="entry name" value="SPW"/>
    <property type="match status" value="1"/>
</dbReference>
<gene>
    <name evidence="3" type="ORF">ACFSXZ_05085</name>
</gene>
<reference evidence="4" key="1">
    <citation type="journal article" date="2019" name="Int. J. Syst. Evol. Microbiol.">
        <title>The Global Catalogue of Microorganisms (GCM) 10K type strain sequencing project: providing services to taxonomists for standard genome sequencing and annotation.</title>
        <authorList>
            <consortium name="The Broad Institute Genomics Platform"/>
            <consortium name="The Broad Institute Genome Sequencing Center for Infectious Disease"/>
            <person name="Wu L."/>
            <person name="Ma J."/>
        </authorList>
    </citation>
    <scope>NUCLEOTIDE SEQUENCE [LARGE SCALE GENOMIC DNA]</scope>
    <source>
        <strain evidence="4">CGMCC 4.7645</strain>
    </source>
</reference>
<keyword evidence="1" id="KW-0472">Membrane</keyword>
<evidence type="ECO:0000313" key="3">
    <source>
        <dbReference type="EMBL" id="MFD2415698.1"/>
    </source>
</evidence>
<feature type="transmembrane region" description="Helical" evidence="1">
    <location>
        <begin position="31"/>
        <end position="50"/>
    </location>
</feature>
<dbReference type="InterPro" id="IPR005530">
    <property type="entry name" value="SPW"/>
</dbReference>
<dbReference type="EMBL" id="JBHUKR010000004">
    <property type="protein sequence ID" value="MFD2415698.1"/>
    <property type="molecule type" value="Genomic_DNA"/>
</dbReference>
<evidence type="ECO:0000256" key="1">
    <source>
        <dbReference type="SAM" id="Phobius"/>
    </source>
</evidence>
<feature type="transmembrane region" description="Helical" evidence="1">
    <location>
        <begin position="62"/>
        <end position="79"/>
    </location>
</feature>